<comment type="caution">
    <text evidence="1">The sequence shown here is derived from an EMBL/GenBank/DDBJ whole genome shotgun (WGS) entry which is preliminary data.</text>
</comment>
<reference evidence="1 2" key="1">
    <citation type="journal article" date="2020" name="Cell">
        <title>Large-Scale Comparative Analyses of Tick Genomes Elucidate Their Genetic Diversity and Vector Capacities.</title>
        <authorList>
            <consortium name="Tick Genome and Microbiome Consortium (TIGMIC)"/>
            <person name="Jia N."/>
            <person name="Wang J."/>
            <person name="Shi W."/>
            <person name="Du L."/>
            <person name="Sun Y."/>
            <person name="Zhan W."/>
            <person name="Jiang J.F."/>
            <person name="Wang Q."/>
            <person name="Zhang B."/>
            <person name="Ji P."/>
            <person name="Bell-Sakyi L."/>
            <person name="Cui X.M."/>
            <person name="Yuan T.T."/>
            <person name="Jiang B.G."/>
            <person name="Yang W.F."/>
            <person name="Lam T.T."/>
            <person name="Chang Q.C."/>
            <person name="Ding S.J."/>
            <person name="Wang X.J."/>
            <person name="Zhu J.G."/>
            <person name="Ruan X.D."/>
            <person name="Zhao L."/>
            <person name="Wei J.T."/>
            <person name="Ye R.Z."/>
            <person name="Que T.C."/>
            <person name="Du C.H."/>
            <person name="Zhou Y.H."/>
            <person name="Cheng J.X."/>
            <person name="Dai P.F."/>
            <person name="Guo W.B."/>
            <person name="Han X.H."/>
            <person name="Huang E.J."/>
            <person name="Li L.F."/>
            <person name="Wei W."/>
            <person name="Gao Y.C."/>
            <person name="Liu J.Z."/>
            <person name="Shao H.Z."/>
            <person name="Wang X."/>
            <person name="Wang C.C."/>
            <person name="Yang T.C."/>
            <person name="Huo Q.B."/>
            <person name="Li W."/>
            <person name="Chen H.Y."/>
            <person name="Chen S.E."/>
            <person name="Zhou L.G."/>
            <person name="Ni X.B."/>
            <person name="Tian J.H."/>
            <person name="Sheng Y."/>
            <person name="Liu T."/>
            <person name="Pan Y.S."/>
            <person name="Xia L.Y."/>
            <person name="Li J."/>
            <person name="Zhao F."/>
            <person name="Cao W.C."/>
        </authorList>
    </citation>
    <scope>NUCLEOTIDE SEQUENCE [LARGE SCALE GENOMIC DNA]</scope>
    <source>
        <strain evidence="1">Iper-2018</strain>
    </source>
</reference>
<dbReference type="EMBL" id="JABSTQ010007636">
    <property type="protein sequence ID" value="KAG0435434.1"/>
    <property type="molecule type" value="Genomic_DNA"/>
</dbReference>
<evidence type="ECO:0000313" key="2">
    <source>
        <dbReference type="Proteomes" id="UP000805193"/>
    </source>
</evidence>
<proteinExistence type="predicted"/>
<dbReference type="Proteomes" id="UP000805193">
    <property type="component" value="Unassembled WGS sequence"/>
</dbReference>
<keyword evidence="2" id="KW-1185">Reference proteome</keyword>
<gene>
    <name evidence="1" type="ORF">HPB47_018488</name>
</gene>
<evidence type="ECO:0000313" key="1">
    <source>
        <dbReference type="EMBL" id="KAG0435434.1"/>
    </source>
</evidence>
<name>A0AC60QN62_IXOPE</name>
<organism evidence="1 2">
    <name type="scientific">Ixodes persulcatus</name>
    <name type="common">Taiga tick</name>
    <dbReference type="NCBI Taxonomy" id="34615"/>
    <lineage>
        <taxon>Eukaryota</taxon>
        <taxon>Metazoa</taxon>
        <taxon>Ecdysozoa</taxon>
        <taxon>Arthropoda</taxon>
        <taxon>Chelicerata</taxon>
        <taxon>Arachnida</taxon>
        <taxon>Acari</taxon>
        <taxon>Parasitiformes</taxon>
        <taxon>Ixodida</taxon>
        <taxon>Ixodoidea</taxon>
        <taxon>Ixodidae</taxon>
        <taxon>Ixodinae</taxon>
        <taxon>Ixodes</taxon>
    </lineage>
</organism>
<accession>A0AC60QN62</accession>
<protein>
    <submittedName>
        <fullName evidence="1">Uncharacterized protein</fullName>
    </submittedName>
</protein>
<sequence length="155" mass="17494">MPNVCFVKTCRHPTGKNVRKGLRFFSLPEKEPRRTAWLRCAGRGHDIENLPLIPRFCAEHFEPSAFRKDDLRSSRLRLDAVPTLLLPVVDETEDPPPKRQKVLRCVTQVARQRNAQLGQRSGKHKGPTLAQLGFCTMAIISAKVRCLTIALVGRS</sequence>